<reference evidence="2" key="1">
    <citation type="submission" date="2014-04" db="EMBL/GenBank/DDBJ databases">
        <title>Evolutionary Origins and Diversification of the Mycorrhizal Mutualists.</title>
        <authorList>
            <consortium name="DOE Joint Genome Institute"/>
            <consortium name="Mycorrhizal Genomics Consortium"/>
            <person name="Kohler A."/>
            <person name="Kuo A."/>
            <person name="Nagy L.G."/>
            <person name="Floudas D."/>
            <person name="Copeland A."/>
            <person name="Barry K.W."/>
            <person name="Cichocki N."/>
            <person name="Veneault-Fourrey C."/>
            <person name="LaButti K."/>
            <person name="Lindquist E.A."/>
            <person name="Lipzen A."/>
            <person name="Lundell T."/>
            <person name="Morin E."/>
            <person name="Murat C."/>
            <person name="Riley R."/>
            <person name="Ohm R."/>
            <person name="Sun H."/>
            <person name="Tunlid A."/>
            <person name="Henrissat B."/>
            <person name="Grigoriev I.V."/>
            <person name="Hibbett D.S."/>
            <person name="Martin F."/>
        </authorList>
    </citation>
    <scope>NUCLEOTIDE SEQUENCE [LARGE SCALE GENOMIC DNA]</scope>
    <source>
        <strain evidence="2">FD-334 SS-4</strain>
    </source>
</reference>
<name>A0A0D2NM28_HYPSF</name>
<dbReference type="EMBL" id="KN817572">
    <property type="protein sequence ID" value="KJA19949.1"/>
    <property type="molecule type" value="Genomic_DNA"/>
</dbReference>
<proteinExistence type="predicted"/>
<dbReference type="AlphaFoldDB" id="A0A0D2NM28"/>
<evidence type="ECO:0000313" key="1">
    <source>
        <dbReference type="EMBL" id="KJA19949.1"/>
    </source>
</evidence>
<sequence>MLAFVQADRRQAIPLDTPNFDSLEPEYLDYASCNPRWEYYVTLGISDIPMLAEGRDECPMSTASFSAKSAVSPNNSWRHLTISSRKTRVSKLSLLCPEAFLLICFPRSESLAHGVRRPTATIAQDYHATGEKLLVQKQSPFTAVGTGPY</sequence>
<gene>
    <name evidence="1" type="ORF">HYPSUDRAFT_846082</name>
</gene>
<dbReference type="Proteomes" id="UP000054270">
    <property type="component" value="Unassembled WGS sequence"/>
</dbReference>
<accession>A0A0D2NM28</accession>
<evidence type="ECO:0000313" key="2">
    <source>
        <dbReference type="Proteomes" id="UP000054270"/>
    </source>
</evidence>
<protein>
    <submittedName>
        <fullName evidence="1">Uncharacterized protein</fullName>
    </submittedName>
</protein>
<keyword evidence="2" id="KW-1185">Reference proteome</keyword>
<organism evidence="1 2">
    <name type="scientific">Hypholoma sublateritium (strain FD-334 SS-4)</name>
    <dbReference type="NCBI Taxonomy" id="945553"/>
    <lineage>
        <taxon>Eukaryota</taxon>
        <taxon>Fungi</taxon>
        <taxon>Dikarya</taxon>
        <taxon>Basidiomycota</taxon>
        <taxon>Agaricomycotina</taxon>
        <taxon>Agaricomycetes</taxon>
        <taxon>Agaricomycetidae</taxon>
        <taxon>Agaricales</taxon>
        <taxon>Agaricineae</taxon>
        <taxon>Strophariaceae</taxon>
        <taxon>Hypholoma</taxon>
    </lineage>
</organism>